<sequence length="157" mass="16789">PNSGALGPAGSDASGSAGLAGWDSFDQAPLDNNQLLINCMEMSKELQSTISAPDVVAQLKSMVTQMQRELGDQEVVVTRVLGSGGSGVVYQGTWRGLTVAVKTLVFTVLPMQPMTRRQQRAMTEAAICRTLHHPNIVATYAYELQSLQALGSRQPSQ</sequence>
<keyword evidence="2" id="KW-0067">ATP-binding</keyword>
<comment type="caution">
    <text evidence="4">The sequence shown here is derived from an EMBL/GenBank/DDBJ whole genome shotgun (WGS) entry which is preliminary data.</text>
</comment>
<evidence type="ECO:0000313" key="4">
    <source>
        <dbReference type="EMBL" id="GFH29256.1"/>
    </source>
</evidence>
<feature type="domain" description="Protein kinase" evidence="3">
    <location>
        <begin position="75"/>
        <end position="157"/>
    </location>
</feature>
<dbReference type="InterPro" id="IPR052321">
    <property type="entry name" value="PolyBind_ProtTraffic"/>
</dbReference>
<dbReference type="Pfam" id="PF07714">
    <property type="entry name" value="PK_Tyr_Ser-Thr"/>
    <property type="match status" value="1"/>
</dbReference>
<dbReference type="PROSITE" id="PS50011">
    <property type="entry name" value="PROTEIN_KINASE_DOM"/>
    <property type="match status" value="1"/>
</dbReference>
<dbReference type="InterPro" id="IPR017441">
    <property type="entry name" value="Protein_kinase_ATP_BS"/>
</dbReference>
<protein>
    <submittedName>
        <fullName evidence="4">Protein kinase domain-containing protein</fullName>
    </submittedName>
</protein>
<gene>
    <name evidence="4" type="ORF">HaLaN_27889</name>
</gene>
<dbReference type="PANTHER" id="PTHR33589:SF3">
    <property type="entry name" value="ZYMOGEN GRANULE MEMBRANE PROTEIN 16-LIKE"/>
    <property type="match status" value="1"/>
</dbReference>
<feature type="non-terminal residue" evidence="4">
    <location>
        <position position="157"/>
    </location>
</feature>
<dbReference type="GO" id="GO:0005524">
    <property type="term" value="F:ATP binding"/>
    <property type="evidence" value="ECO:0007669"/>
    <property type="project" value="UniProtKB-UniRule"/>
</dbReference>
<evidence type="ECO:0000256" key="2">
    <source>
        <dbReference type="PROSITE-ProRule" id="PRU10141"/>
    </source>
</evidence>
<accession>A0A6A0A9F7</accession>
<keyword evidence="4" id="KW-0808">Transferase</keyword>
<reference evidence="4 5" key="1">
    <citation type="submission" date="2020-02" db="EMBL/GenBank/DDBJ databases">
        <title>Draft genome sequence of Haematococcus lacustris strain NIES-144.</title>
        <authorList>
            <person name="Morimoto D."/>
            <person name="Nakagawa S."/>
            <person name="Yoshida T."/>
            <person name="Sawayama S."/>
        </authorList>
    </citation>
    <scope>NUCLEOTIDE SEQUENCE [LARGE SCALE GENOMIC DNA]</scope>
    <source>
        <strain evidence="4 5">NIES-144</strain>
    </source>
</reference>
<keyword evidence="2" id="KW-0547">Nucleotide-binding</keyword>
<dbReference type="InterPro" id="IPR000719">
    <property type="entry name" value="Prot_kinase_dom"/>
</dbReference>
<feature type="binding site" evidence="2">
    <location>
        <position position="102"/>
    </location>
    <ligand>
        <name>ATP</name>
        <dbReference type="ChEBI" id="CHEBI:30616"/>
    </ligand>
</feature>
<dbReference type="InterPro" id="IPR011009">
    <property type="entry name" value="Kinase-like_dom_sf"/>
</dbReference>
<dbReference type="SUPFAM" id="SSF56112">
    <property type="entry name" value="Protein kinase-like (PK-like)"/>
    <property type="match status" value="1"/>
</dbReference>
<feature type="non-terminal residue" evidence="4">
    <location>
        <position position="1"/>
    </location>
</feature>
<dbReference type="GO" id="GO:0030246">
    <property type="term" value="F:carbohydrate binding"/>
    <property type="evidence" value="ECO:0007669"/>
    <property type="project" value="UniProtKB-KW"/>
</dbReference>
<evidence type="ECO:0000256" key="1">
    <source>
        <dbReference type="ARBA" id="ARBA00022734"/>
    </source>
</evidence>
<dbReference type="InterPro" id="IPR001245">
    <property type="entry name" value="Ser-Thr/Tyr_kinase_cat_dom"/>
</dbReference>
<dbReference type="GO" id="GO:0004672">
    <property type="term" value="F:protein kinase activity"/>
    <property type="evidence" value="ECO:0007669"/>
    <property type="project" value="InterPro"/>
</dbReference>
<keyword evidence="5" id="KW-1185">Reference proteome</keyword>
<evidence type="ECO:0000259" key="3">
    <source>
        <dbReference type="PROSITE" id="PS50011"/>
    </source>
</evidence>
<dbReference type="EMBL" id="BLLF01004261">
    <property type="protein sequence ID" value="GFH29256.1"/>
    <property type="molecule type" value="Genomic_DNA"/>
</dbReference>
<dbReference type="Gene3D" id="3.30.200.20">
    <property type="entry name" value="Phosphorylase Kinase, domain 1"/>
    <property type="match status" value="1"/>
</dbReference>
<keyword evidence="4" id="KW-0418">Kinase</keyword>
<dbReference type="Proteomes" id="UP000485058">
    <property type="component" value="Unassembled WGS sequence"/>
</dbReference>
<dbReference type="PANTHER" id="PTHR33589">
    <property type="entry name" value="OS11G0524900 PROTEIN"/>
    <property type="match status" value="1"/>
</dbReference>
<dbReference type="PROSITE" id="PS00107">
    <property type="entry name" value="PROTEIN_KINASE_ATP"/>
    <property type="match status" value="1"/>
</dbReference>
<dbReference type="AlphaFoldDB" id="A0A6A0A9F7"/>
<keyword evidence="1" id="KW-0430">Lectin</keyword>
<name>A0A6A0A9F7_HAELA</name>
<organism evidence="4 5">
    <name type="scientific">Haematococcus lacustris</name>
    <name type="common">Green alga</name>
    <name type="synonym">Haematococcus pluvialis</name>
    <dbReference type="NCBI Taxonomy" id="44745"/>
    <lineage>
        <taxon>Eukaryota</taxon>
        <taxon>Viridiplantae</taxon>
        <taxon>Chlorophyta</taxon>
        <taxon>core chlorophytes</taxon>
        <taxon>Chlorophyceae</taxon>
        <taxon>CS clade</taxon>
        <taxon>Chlamydomonadales</taxon>
        <taxon>Haematococcaceae</taxon>
        <taxon>Haematococcus</taxon>
    </lineage>
</organism>
<proteinExistence type="predicted"/>
<evidence type="ECO:0000313" key="5">
    <source>
        <dbReference type="Proteomes" id="UP000485058"/>
    </source>
</evidence>